<evidence type="ECO:0000256" key="5">
    <source>
        <dbReference type="ARBA" id="ARBA00022827"/>
    </source>
</evidence>
<dbReference type="GO" id="GO:0004657">
    <property type="term" value="F:proline dehydrogenase activity"/>
    <property type="evidence" value="ECO:0007669"/>
    <property type="project" value="UniProtKB-EC"/>
</dbReference>
<feature type="binding site" evidence="9">
    <location>
        <position position="285"/>
    </location>
    <ligand>
        <name>substrate</name>
    </ligand>
</feature>
<comment type="cofactor">
    <cofactor evidence="10">
        <name>FAD</name>
        <dbReference type="ChEBI" id="CHEBI:57692"/>
    </cofactor>
    <text evidence="10">Binds 1 FAD per subunit.</text>
</comment>
<evidence type="ECO:0000313" key="12">
    <source>
        <dbReference type="EMBL" id="SMC02833.1"/>
    </source>
</evidence>
<keyword evidence="13" id="KW-1185">Reference proteome</keyword>
<protein>
    <recommendedName>
        <fullName evidence="2">proline dehydrogenase</fullName>
        <ecNumber evidence="2">1.5.5.2</ecNumber>
    </recommendedName>
</protein>
<dbReference type="OrthoDB" id="9773461at2"/>
<dbReference type="AlphaFoldDB" id="A0A1W1WAS3"/>
<feature type="binding site" evidence="10">
    <location>
        <begin position="183"/>
        <end position="185"/>
    </location>
    <ligand>
        <name>FAD</name>
        <dbReference type="ChEBI" id="CHEBI:57692"/>
    </ligand>
</feature>
<dbReference type="RefSeq" id="WP_084660887.1">
    <property type="nucleotide sequence ID" value="NZ_FWWY01000001.1"/>
</dbReference>
<dbReference type="InterPro" id="IPR008219">
    <property type="entry name" value="PRODH_bac_arc"/>
</dbReference>
<feature type="binding site" evidence="10">
    <location>
        <position position="159"/>
    </location>
    <ligand>
        <name>FAD</name>
        <dbReference type="ChEBI" id="CHEBI:57692"/>
    </ligand>
</feature>
<dbReference type="InterPro" id="IPR029041">
    <property type="entry name" value="FAD-linked_oxidoreductase-like"/>
</dbReference>
<evidence type="ECO:0000256" key="8">
    <source>
        <dbReference type="ARBA" id="ARBA00048779"/>
    </source>
</evidence>
<reference evidence="13" key="1">
    <citation type="submission" date="2017-04" db="EMBL/GenBank/DDBJ databases">
        <authorList>
            <person name="Varghese N."/>
            <person name="Submissions S."/>
        </authorList>
    </citation>
    <scope>NUCLEOTIDE SEQUENCE [LARGE SCALE GENOMIC DNA]</scope>
    <source>
        <strain evidence="13">DSM 9293</strain>
    </source>
</reference>
<feature type="binding site" evidence="10">
    <location>
        <position position="130"/>
    </location>
    <ligand>
        <name>FAD</name>
        <dbReference type="ChEBI" id="CHEBI:57692"/>
    </ligand>
</feature>
<dbReference type="EMBL" id="FWWY01000001">
    <property type="protein sequence ID" value="SMC02833.1"/>
    <property type="molecule type" value="Genomic_DNA"/>
</dbReference>
<gene>
    <name evidence="12" type="ORF">SAMN00768000_0783</name>
</gene>
<dbReference type="PIRSF" id="PIRSF000196">
    <property type="entry name" value="Pro_dehydrog"/>
    <property type="match status" value="1"/>
</dbReference>
<dbReference type="EC" id="1.5.5.2" evidence="2"/>
<feature type="binding site" evidence="10">
    <location>
        <position position="197"/>
    </location>
    <ligand>
        <name>FAD</name>
        <dbReference type="ChEBI" id="CHEBI:57692"/>
    </ligand>
</feature>
<keyword evidence="5 10" id="KW-0274">FAD</keyword>
<comment type="pathway">
    <text evidence="1">Amino-acid degradation; L-proline degradation into L-glutamate; L-glutamate from L-proline: step 1/2.</text>
</comment>
<comment type="catalytic activity">
    <reaction evidence="8">
        <text>L-proline + a quinone = (S)-1-pyrroline-5-carboxylate + a quinol + H(+)</text>
        <dbReference type="Rhea" id="RHEA:23784"/>
        <dbReference type="ChEBI" id="CHEBI:15378"/>
        <dbReference type="ChEBI" id="CHEBI:17388"/>
        <dbReference type="ChEBI" id="CHEBI:24646"/>
        <dbReference type="ChEBI" id="CHEBI:60039"/>
        <dbReference type="ChEBI" id="CHEBI:132124"/>
        <dbReference type="EC" id="1.5.5.2"/>
    </reaction>
</comment>
<dbReference type="SUPFAM" id="SSF51730">
    <property type="entry name" value="FAD-linked oxidoreductase"/>
    <property type="match status" value="1"/>
</dbReference>
<name>A0A1W1WAS3_SULTA</name>
<evidence type="ECO:0000256" key="7">
    <source>
        <dbReference type="ARBA" id="ARBA00023062"/>
    </source>
</evidence>
<proteinExistence type="predicted"/>
<evidence type="ECO:0000256" key="4">
    <source>
        <dbReference type="ARBA" id="ARBA00022741"/>
    </source>
</evidence>
<keyword evidence="7" id="KW-0642">Proline metabolism</keyword>
<dbReference type="UniPathway" id="UPA00261">
    <property type="reaction ID" value="UER00373"/>
</dbReference>
<evidence type="ECO:0000256" key="3">
    <source>
        <dbReference type="ARBA" id="ARBA00022630"/>
    </source>
</evidence>
<dbReference type="InterPro" id="IPR015659">
    <property type="entry name" value="Proline_oxidase"/>
</dbReference>
<dbReference type="GO" id="GO:0000166">
    <property type="term" value="F:nucleotide binding"/>
    <property type="evidence" value="ECO:0007669"/>
    <property type="project" value="UniProtKB-KW"/>
</dbReference>
<dbReference type="PANTHER" id="PTHR13914">
    <property type="entry name" value="PROLINE OXIDASE"/>
    <property type="match status" value="1"/>
</dbReference>
<evidence type="ECO:0000256" key="10">
    <source>
        <dbReference type="PIRSR" id="PIRSR000196-2"/>
    </source>
</evidence>
<organism evidence="12 13">
    <name type="scientific">Sulfobacillus thermosulfidooxidans (strain DSM 9293 / VKM B-1269 / AT-1)</name>
    <dbReference type="NCBI Taxonomy" id="929705"/>
    <lineage>
        <taxon>Bacteria</taxon>
        <taxon>Bacillati</taxon>
        <taxon>Bacillota</taxon>
        <taxon>Clostridia</taxon>
        <taxon>Eubacteriales</taxon>
        <taxon>Clostridiales Family XVII. Incertae Sedis</taxon>
        <taxon>Sulfobacillus</taxon>
    </lineage>
</organism>
<keyword evidence="3" id="KW-0285">Flavoprotein</keyword>
<dbReference type="InterPro" id="IPR002872">
    <property type="entry name" value="Proline_DH_dom"/>
</dbReference>
<feature type="domain" description="Proline dehydrogenase" evidence="11">
    <location>
        <begin position="40"/>
        <end position="295"/>
    </location>
</feature>
<accession>A0A1W1WAS3</accession>
<feature type="binding site" evidence="10">
    <location>
        <begin position="222"/>
        <end position="223"/>
    </location>
    <ligand>
        <name>FAD</name>
        <dbReference type="ChEBI" id="CHEBI:57692"/>
    </ligand>
</feature>
<keyword evidence="6" id="KW-0560">Oxidoreductase</keyword>
<feature type="binding site" evidence="9">
    <location>
        <position position="284"/>
    </location>
    <ligand>
        <name>substrate</name>
    </ligand>
</feature>
<evidence type="ECO:0000313" key="13">
    <source>
        <dbReference type="Proteomes" id="UP000192660"/>
    </source>
</evidence>
<dbReference type="Proteomes" id="UP000192660">
    <property type="component" value="Unassembled WGS sequence"/>
</dbReference>
<evidence type="ECO:0000256" key="1">
    <source>
        <dbReference type="ARBA" id="ARBA00004739"/>
    </source>
</evidence>
<dbReference type="STRING" id="28034.BFX07_05495"/>
<dbReference type="Pfam" id="PF01619">
    <property type="entry name" value="Pro_dh"/>
    <property type="match status" value="1"/>
</dbReference>
<feature type="binding site" evidence="9">
    <location>
        <position position="95"/>
    </location>
    <ligand>
        <name>substrate</name>
    </ligand>
</feature>
<evidence type="ECO:0000256" key="2">
    <source>
        <dbReference type="ARBA" id="ARBA00012695"/>
    </source>
</evidence>
<dbReference type="PANTHER" id="PTHR13914:SF0">
    <property type="entry name" value="PROLINE DEHYDROGENASE 1, MITOCHONDRIAL"/>
    <property type="match status" value="1"/>
</dbReference>
<dbReference type="GO" id="GO:0010133">
    <property type="term" value="P:L-proline catabolic process to L-glutamate"/>
    <property type="evidence" value="ECO:0007669"/>
    <property type="project" value="UniProtKB-UniPathway"/>
</dbReference>
<evidence type="ECO:0000256" key="6">
    <source>
        <dbReference type="ARBA" id="ARBA00023002"/>
    </source>
</evidence>
<keyword evidence="4 10" id="KW-0547">Nucleotide-binding</keyword>
<dbReference type="Gene3D" id="3.20.20.220">
    <property type="match status" value="1"/>
</dbReference>
<evidence type="ECO:0000256" key="9">
    <source>
        <dbReference type="PIRSR" id="PIRSR000196-1"/>
    </source>
</evidence>
<sequence>MFRQLILGVGNNWLVSQAMQQYGMRLGASRFVAGSELDDAIKVVKDLNRDGIRATLDHLGESITRAEEAIQARDSYLRMLEVIHQEGVQSHVSLKLTMMGLNLSVDMARENLRQIVAKAHDYGNFVRIDMEDSRFTTDTLNLFQEIWSEYPANVGVVLQAYLYRTMDDLKTLSGVGRNLRIVKGAYMEPVSVAFPSKPDVDDNYVRLVEYSLSHGNYTAVATHDEVIIGHVLRYVKDHHIAADQFEFQMLYGVKYSVLRDLAREGYQTRVYVPWGRDWYAYYLRRIAERPANLLFFARNLVKR</sequence>
<evidence type="ECO:0000259" key="11">
    <source>
        <dbReference type="Pfam" id="PF01619"/>
    </source>
</evidence>